<sequence>MYWNRYGVDYDKEFEAAISEISSENIKTVLNEILSQNNFIEVVMSPEE</sequence>
<protein>
    <submittedName>
        <fullName evidence="1">Uncharacterized protein</fullName>
    </submittedName>
</protein>
<reference evidence="1" key="1">
    <citation type="submission" date="2020-10" db="EMBL/GenBank/DDBJ databases">
        <authorList>
            <person name="Gilroy R."/>
        </authorList>
    </citation>
    <scope>NUCLEOTIDE SEQUENCE</scope>
    <source>
        <strain evidence="1">B1-3475</strain>
    </source>
</reference>
<reference evidence="1" key="2">
    <citation type="journal article" date="2021" name="PeerJ">
        <title>Extensive microbial diversity within the chicken gut microbiome revealed by metagenomics and culture.</title>
        <authorList>
            <person name="Gilroy R."/>
            <person name="Ravi A."/>
            <person name="Getino M."/>
            <person name="Pursley I."/>
            <person name="Horton D.L."/>
            <person name="Alikhan N.F."/>
            <person name="Baker D."/>
            <person name="Gharbi K."/>
            <person name="Hall N."/>
            <person name="Watson M."/>
            <person name="Adriaenssens E.M."/>
            <person name="Foster-Nyarko E."/>
            <person name="Jarju S."/>
            <person name="Secka A."/>
            <person name="Antonio M."/>
            <person name="Oren A."/>
            <person name="Chaudhuri R.R."/>
            <person name="La Ragione R."/>
            <person name="Hildebrand F."/>
            <person name="Pallen M.J."/>
        </authorList>
    </citation>
    <scope>NUCLEOTIDE SEQUENCE</scope>
    <source>
        <strain evidence="1">B1-3475</strain>
    </source>
</reference>
<organism evidence="1 2">
    <name type="scientific">Candidatus Cryptobacteroides intestinigallinarum</name>
    <dbReference type="NCBI Taxonomy" id="2840767"/>
    <lineage>
        <taxon>Bacteria</taxon>
        <taxon>Pseudomonadati</taxon>
        <taxon>Bacteroidota</taxon>
        <taxon>Bacteroidia</taxon>
        <taxon>Bacteroidales</taxon>
        <taxon>Candidatus Cryptobacteroides</taxon>
    </lineage>
</organism>
<dbReference type="Proteomes" id="UP000823617">
    <property type="component" value="Unassembled WGS sequence"/>
</dbReference>
<evidence type="ECO:0000313" key="1">
    <source>
        <dbReference type="EMBL" id="MBO8455566.1"/>
    </source>
</evidence>
<accession>A0A9D9MZP7</accession>
<comment type="caution">
    <text evidence="1">The sequence shown here is derived from an EMBL/GenBank/DDBJ whole genome shotgun (WGS) entry which is preliminary data.</text>
</comment>
<name>A0A9D9MZP7_9BACT</name>
<dbReference type="EMBL" id="JADIMK010000040">
    <property type="protein sequence ID" value="MBO8455566.1"/>
    <property type="molecule type" value="Genomic_DNA"/>
</dbReference>
<dbReference type="Gene3D" id="3.30.830.10">
    <property type="entry name" value="Metalloenzyme, LuxS/M16 peptidase-like"/>
    <property type="match status" value="1"/>
</dbReference>
<gene>
    <name evidence="1" type="ORF">IAC08_04080</name>
</gene>
<proteinExistence type="predicted"/>
<evidence type="ECO:0000313" key="2">
    <source>
        <dbReference type="Proteomes" id="UP000823617"/>
    </source>
</evidence>
<dbReference type="AlphaFoldDB" id="A0A9D9MZP7"/>